<evidence type="ECO:0000313" key="6">
    <source>
        <dbReference type="Proteomes" id="UP001325248"/>
    </source>
</evidence>
<keyword evidence="3" id="KW-0175">Coiled coil</keyword>
<dbReference type="NCBIfam" id="NF000355">
    <property type="entry name" value="ribo_prot_ABC_F"/>
    <property type="match status" value="1"/>
</dbReference>
<protein>
    <submittedName>
        <fullName evidence="5">Nucleotide-binding protein ExpZ</fullName>
    </submittedName>
</protein>
<dbReference type="PROSITE" id="PS50893">
    <property type="entry name" value="ABC_TRANSPORTER_2"/>
    <property type="match status" value="2"/>
</dbReference>
<accession>A0ABZ0UD54</accession>
<dbReference type="Proteomes" id="UP001325248">
    <property type="component" value="Chromosome"/>
</dbReference>
<proteinExistence type="predicted"/>
<dbReference type="PANTHER" id="PTHR42855:SF2">
    <property type="entry name" value="DRUG RESISTANCE ABC TRANSPORTER,ATP-BINDING PROTEIN"/>
    <property type="match status" value="1"/>
</dbReference>
<feature type="domain" description="ABC transporter" evidence="4">
    <location>
        <begin position="4"/>
        <end position="215"/>
    </location>
</feature>
<name>A0ABZ0UD54_9FIRM</name>
<evidence type="ECO:0000313" key="5">
    <source>
        <dbReference type="EMBL" id="WPX74568.1"/>
    </source>
</evidence>
<dbReference type="PROSITE" id="PS00211">
    <property type="entry name" value="ABC_TRANSPORTER_1"/>
    <property type="match status" value="1"/>
</dbReference>
<dbReference type="PANTHER" id="PTHR42855">
    <property type="entry name" value="ABC TRANSPORTER ATP-BINDING SUBUNIT"/>
    <property type="match status" value="1"/>
</dbReference>
<sequence>MAKISVSGLTFCYDGSYDDVFCDASFMIDTNWKLGLIGRNGKGKTTLLKLLLGQYSYRGSISSSVLFDYFPFRIREEEMERDTIEVIEGVQPEYGLWRICRELDLLQMEADILYRPYQTLSHGERTKVMLAVLFSRENYFLLIDEPTNHLDMETRKLLCDYLKSKKGFILVSHDKWLLDSCIDHVLALERNQIEVEKGNFSSWWENKKRRDQFEISENEKLKQEIKKMEESARKASAWADKAEQTKIGFDPVKEHDRSMGTRAYIGEKARRMQQRRKNLERRQQTAVREKEHLLKNLEQPAQLRLTPLTHHKETYIRVKDAAVSYDGYQVIDNFSMELKQGDRILLQGKNGCGKSSILKMILQDAGMGMALSGSEGLEVSGLHELAAGLKISYINQDTSFLQGSLDAYIERESIDSSLFRAVLRKLDFERIQFEKRMEEYSEGQKKKVLIASSLLKPAHLYIWDEPMNYIDIFSRMQIENLILEYEPTMLLVEHDKDFADRCATQVITV</sequence>
<dbReference type="Gene3D" id="3.40.50.300">
    <property type="entry name" value="P-loop containing nucleotide triphosphate hydrolases"/>
    <property type="match status" value="2"/>
</dbReference>
<reference evidence="5" key="1">
    <citation type="submission" date="2023-10" db="EMBL/GenBank/DDBJ databases">
        <title>Genome sequence of Blautia coccoides DSM 935.</title>
        <authorList>
            <person name="Boeer T."/>
            <person name="Bengelsdorf F.R."/>
            <person name="Daniel R."/>
            <person name="Poehlein A."/>
        </authorList>
    </citation>
    <scope>NUCLEOTIDE SEQUENCE [LARGE SCALE GENOMIC DNA]</scope>
    <source>
        <strain evidence="5">DSM 935</strain>
    </source>
</reference>
<keyword evidence="6" id="KW-1185">Reference proteome</keyword>
<feature type="coiled-coil region" evidence="3">
    <location>
        <begin position="269"/>
        <end position="296"/>
    </location>
</feature>
<dbReference type="SMART" id="SM00382">
    <property type="entry name" value="AAA"/>
    <property type="match status" value="2"/>
</dbReference>
<keyword evidence="1" id="KW-0547">Nucleotide-binding</keyword>
<organism evidence="5 6">
    <name type="scientific">Blautia producta</name>
    <dbReference type="NCBI Taxonomy" id="33035"/>
    <lineage>
        <taxon>Bacteria</taxon>
        <taxon>Bacillati</taxon>
        <taxon>Bacillota</taxon>
        <taxon>Clostridia</taxon>
        <taxon>Lachnospirales</taxon>
        <taxon>Lachnospiraceae</taxon>
        <taxon>Blautia</taxon>
    </lineage>
</organism>
<dbReference type="InterPro" id="IPR017871">
    <property type="entry name" value="ABC_transporter-like_CS"/>
</dbReference>
<evidence type="ECO:0000256" key="3">
    <source>
        <dbReference type="SAM" id="Coils"/>
    </source>
</evidence>
<dbReference type="InterPro" id="IPR032781">
    <property type="entry name" value="ABC_tran_Xtn"/>
</dbReference>
<dbReference type="Pfam" id="PF00005">
    <property type="entry name" value="ABC_tran"/>
    <property type="match status" value="2"/>
</dbReference>
<dbReference type="Pfam" id="PF12848">
    <property type="entry name" value="ABC_tran_Xtn"/>
    <property type="match status" value="1"/>
</dbReference>
<dbReference type="InterPro" id="IPR003593">
    <property type="entry name" value="AAA+_ATPase"/>
</dbReference>
<dbReference type="InterPro" id="IPR027417">
    <property type="entry name" value="P-loop_NTPase"/>
</dbReference>
<dbReference type="SUPFAM" id="SSF52540">
    <property type="entry name" value="P-loop containing nucleoside triphosphate hydrolases"/>
    <property type="match status" value="2"/>
</dbReference>
<dbReference type="InterPro" id="IPR051309">
    <property type="entry name" value="ABCF_ATPase"/>
</dbReference>
<evidence type="ECO:0000256" key="1">
    <source>
        <dbReference type="ARBA" id="ARBA00022741"/>
    </source>
</evidence>
<feature type="coiled-coil region" evidence="3">
    <location>
        <begin position="211"/>
        <end position="238"/>
    </location>
</feature>
<dbReference type="CDD" id="cd03221">
    <property type="entry name" value="ABCF_EF-3"/>
    <property type="match status" value="1"/>
</dbReference>
<dbReference type="EMBL" id="CP136422">
    <property type="protein sequence ID" value="WPX74568.1"/>
    <property type="molecule type" value="Genomic_DNA"/>
</dbReference>
<gene>
    <name evidence="5" type="primary">expZ</name>
    <name evidence="5" type="ORF">BLCOC_29250</name>
</gene>
<evidence type="ECO:0000256" key="2">
    <source>
        <dbReference type="ARBA" id="ARBA00022840"/>
    </source>
</evidence>
<evidence type="ECO:0000259" key="4">
    <source>
        <dbReference type="PROSITE" id="PS50893"/>
    </source>
</evidence>
<dbReference type="InterPro" id="IPR003439">
    <property type="entry name" value="ABC_transporter-like_ATP-bd"/>
</dbReference>
<feature type="domain" description="ABC transporter" evidence="4">
    <location>
        <begin position="316"/>
        <end position="509"/>
    </location>
</feature>
<keyword evidence="2" id="KW-0067">ATP-binding</keyword>